<dbReference type="InterPro" id="IPR025709">
    <property type="entry name" value="Leu_tRNA-synth_edit"/>
</dbReference>
<dbReference type="Pfam" id="PF00133">
    <property type="entry name" value="tRNA-synt_1"/>
    <property type="match status" value="2"/>
</dbReference>
<evidence type="ECO:0000256" key="4">
    <source>
        <dbReference type="ARBA" id="ARBA00022741"/>
    </source>
</evidence>
<dbReference type="Gene3D" id="3.40.50.620">
    <property type="entry name" value="HUPs"/>
    <property type="match status" value="2"/>
</dbReference>
<dbReference type="PANTHER" id="PTHR43740">
    <property type="entry name" value="LEUCYL-TRNA SYNTHETASE"/>
    <property type="match status" value="1"/>
</dbReference>
<keyword evidence="4 9" id="KW-0547">Nucleotide-binding</keyword>
<dbReference type="Pfam" id="PF08264">
    <property type="entry name" value="Anticodon_1"/>
    <property type="match status" value="1"/>
</dbReference>
<dbReference type="AlphaFoldDB" id="A0A6V8LUG7"/>
<dbReference type="CDD" id="cd07958">
    <property type="entry name" value="Anticodon_Ia_Leu_BEm"/>
    <property type="match status" value="1"/>
</dbReference>
<dbReference type="GO" id="GO:0005524">
    <property type="term" value="F:ATP binding"/>
    <property type="evidence" value="ECO:0007669"/>
    <property type="project" value="UniProtKB-UniRule"/>
</dbReference>
<sequence length="973" mass="109722">MKRALVDSCFWIGLCDSGDEWHSTSLDVFSELVEEGFEIIAPWPTLYEFLGTKNLKPYYLDKLKKYIVDGRVVKFDDSPFRERALRALFDGGARKSLVDWIICSIIDVHHSDFSFLVTYNPKDFLDVCKKRSFAIKPERPGNFSMTKYDPLAIEAKWQSRWTQGRHFHVEADPSKPRYYVLEMFPYPSGRIHMGHVRVYTIGDVVARIKRMQGLNVLHPMGWDAFGLPAENAAIKRRLHPAKWTYENIDNMRAQLQKMGYSLDWERELATCDAEYYRWEQLFFLKFYEKGLVYRKNSPQNWCPDCHTVLANEQVEDGKCWRCDSEVEQKDLEQWFLRITAYADELLADLETLSGGWPERVLTMQRNWIGKSVGCEIDFPLEEGEGAVRVFTTRQDTLWGATFMSLAAEHPLAERLIKGKPQEGETRAFIEKIRNMDRIKRQADDLEKEGVFTGSYCVNPVTGLKMPIYLANFVLMGYGTGAVMAVPAHDQRDFEFAQKYGLPLKVVIEPRGETLDADALTAAYTEPGLLRDSGDFTGKDSGDAKIAIADWLEAAGKGTRAVNYRLRDWNVSRQRYWGAPIPMVYCEKCGVVPVKESDLPVRLPLDIQVRDDGRSPLPDNAAFVNTSCPACGGPARRETDTLDTFFESSWYFLRYCSPKDDTAPFDPEAVRYWSPVDQYVGGIEHAILHLLYSRFFVKALRDLGYVSHAEPFANLLTQGMVIKDGAKMSKSKGNVVDPDEMVARYGADTVRVFMLFAAPPEKDLEWSDSGIEGAARFLSRLWRLVTEELAGVVAPTGPCLAQDPEALSPLARELRRREHATVAKVAKDIEGQFQFNTAIAAIMELVNFLFANVEALRAEDPRAVSSAVNTLLAALSPMAPHVCEELWEMIGHKTLLADQPWPAHDPAALATDTVTVVVQVLGKLRGKIEVAADADEDAVKQAALAEENVARHIAGKTVRKVIYVPGKLVNVVVG</sequence>
<keyword evidence="2 9" id="KW-0963">Cytoplasm</keyword>
<name>A0A6V8LUG7_9BACT</name>
<keyword evidence="15" id="KW-1185">Reference proteome</keyword>
<reference evidence="14 15" key="2">
    <citation type="submission" date="2020-05" db="EMBL/GenBank/DDBJ databases">
        <title>Draft genome sequence of Desulfovibrio sp. strainFSS-1.</title>
        <authorList>
            <person name="Shimoshige H."/>
            <person name="Kobayashi H."/>
            <person name="Maekawa T."/>
        </authorList>
    </citation>
    <scope>NUCLEOTIDE SEQUENCE [LARGE SCALE GENOMIC DNA]</scope>
    <source>
        <strain evidence="14 15">SIID29052-01</strain>
    </source>
</reference>
<evidence type="ECO:0000256" key="6">
    <source>
        <dbReference type="ARBA" id="ARBA00022917"/>
    </source>
</evidence>
<dbReference type="PANTHER" id="PTHR43740:SF2">
    <property type="entry name" value="LEUCINE--TRNA LIGASE, MITOCHONDRIAL"/>
    <property type="match status" value="1"/>
</dbReference>
<dbReference type="InterPro" id="IPR014729">
    <property type="entry name" value="Rossmann-like_a/b/a_fold"/>
</dbReference>
<evidence type="ECO:0000256" key="9">
    <source>
        <dbReference type="HAMAP-Rule" id="MF_00049"/>
    </source>
</evidence>
<dbReference type="SUPFAM" id="SSF47323">
    <property type="entry name" value="Anticodon-binding domain of a subclass of class I aminoacyl-tRNA synthetases"/>
    <property type="match status" value="1"/>
</dbReference>
<evidence type="ECO:0000256" key="1">
    <source>
        <dbReference type="ARBA" id="ARBA00005594"/>
    </source>
</evidence>
<dbReference type="GO" id="GO:0006429">
    <property type="term" value="P:leucyl-tRNA aminoacylation"/>
    <property type="evidence" value="ECO:0007669"/>
    <property type="project" value="UniProtKB-UniRule"/>
</dbReference>
<dbReference type="InterPro" id="IPR009080">
    <property type="entry name" value="tRNAsynth_Ia_anticodon-bd"/>
</dbReference>
<proteinExistence type="inferred from homology"/>
<keyword evidence="6 9" id="KW-0648">Protein biosynthesis</keyword>
<dbReference type="GO" id="GO:0004823">
    <property type="term" value="F:leucine-tRNA ligase activity"/>
    <property type="evidence" value="ECO:0007669"/>
    <property type="project" value="UniProtKB-UniRule"/>
</dbReference>
<dbReference type="SUPFAM" id="SSF52374">
    <property type="entry name" value="Nucleotidylyl transferase"/>
    <property type="match status" value="1"/>
</dbReference>
<comment type="catalytic activity">
    <reaction evidence="8 9">
        <text>tRNA(Leu) + L-leucine + ATP = L-leucyl-tRNA(Leu) + AMP + diphosphate</text>
        <dbReference type="Rhea" id="RHEA:11688"/>
        <dbReference type="Rhea" id="RHEA-COMP:9613"/>
        <dbReference type="Rhea" id="RHEA-COMP:9622"/>
        <dbReference type="ChEBI" id="CHEBI:30616"/>
        <dbReference type="ChEBI" id="CHEBI:33019"/>
        <dbReference type="ChEBI" id="CHEBI:57427"/>
        <dbReference type="ChEBI" id="CHEBI:78442"/>
        <dbReference type="ChEBI" id="CHEBI:78494"/>
        <dbReference type="ChEBI" id="CHEBI:456215"/>
        <dbReference type="EC" id="6.1.1.4"/>
    </reaction>
</comment>
<comment type="similarity">
    <text evidence="1 9 10">Belongs to the class-I aminoacyl-tRNA synthetase family.</text>
</comment>
<dbReference type="FunFam" id="3.10.20.590:FF:000001">
    <property type="entry name" value="Leucine--tRNA ligase"/>
    <property type="match status" value="1"/>
</dbReference>
<dbReference type="GO" id="GO:0002161">
    <property type="term" value="F:aminoacyl-tRNA deacylase activity"/>
    <property type="evidence" value="ECO:0007669"/>
    <property type="project" value="InterPro"/>
</dbReference>
<dbReference type="InterPro" id="IPR002300">
    <property type="entry name" value="aa-tRNA-synth_Ia"/>
</dbReference>
<dbReference type="Gene3D" id="3.40.50.1010">
    <property type="entry name" value="5'-nuclease"/>
    <property type="match status" value="1"/>
</dbReference>
<comment type="subcellular location">
    <subcellularLocation>
        <location evidence="9">Cytoplasm</location>
    </subcellularLocation>
</comment>
<dbReference type="PRINTS" id="PR00985">
    <property type="entry name" value="TRNASYNTHLEU"/>
</dbReference>
<dbReference type="SUPFAM" id="SSF50677">
    <property type="entry name" value="ValRS/IleRS/LeuRS editing domain"/>
    <property type="match status" value="1"/>
</dbReference>
<dbReference type="Gene3D" id="1.10.730.10">
    <property type="entry name" value="Isoleucyl-tRNA Synthetase, Domain 1"/>
    <property type="match status" value="1"/>
</dbReference>
<dbReference type="NCBIfam" id="TIGR00396">
    <property type="entry name" value="leuS_bact"/>
    <property type="match status" value="1"/>
</dbReference>
<evidence type="ECO:0000256" key="5">
    <source>
        <dbReference type="ARBA" id="ARBA00022840"/>
    </source>
</evidence>
<dbReference type="InterPro" id="IPR009008">
    <property type="entry name" value="Val/Leu/Ile-tRNA-synth_edit"/>
</dbReference>
<evidence type="ECO:0000313" key="14">
    <source>
        <dbReference type="EMBL" id="GFK93759.1"/>
    </source>
</evidence>
<accession>A0A6V8LUG7</accession>
<dbReference type="FunFam" id="1.10.730.10:FF:000011">
    <property type="entry name" value="Leucine--tRNA ligase chloroplastic/mitochondrial"/>
    <property type="match status" value="1"/>
</dbReference>
<dbReference type="Proteomes" id="UP000494245">
    <property type="component" value="Unassembled WGS sequence"/>
</dbReference>
<organism evidence="14 15">
    <name type="scientific">Fundidesulfovibrio magnetotacticus</name>
    <dbReference type="NCBI Taxonomy" id="2730080"/>
    <lineage>
        <taxon>Bacteria</taxon>
        <taxon>Pseudomonadati</taxon>
        <taxon>Thermodesulfobacteriota</taxon>
        <taxon>Desulfovibrionia</taxon>
        <taxon>Desulfovibrionales</taxon>
        <taxon>Desulfovibrionaceae</taxon>
        <taxon>Fundidesulfovibrio</taxon>
    </lineage>
</organism>
<dbReference type="PROSITE" id="PS00178">
    <property type="entry name" value="AA_TRNA_LIGASE_I"/>
    <property type="match status" value="1"/>
</dbReference>
<dbReference type="SUPFAM" id="SSF88723">
    <property type="entry name" value="PIN domain-like"/>
    <property type="match status" value="1"/>
</dbReference>
<dbReference type="GO" id="GO:0005829">
    <property type="term" value="C:cytosol"/>
    <property type="evidence" value="ECO:0007669"/>
    <property type="project" value="TreeGrafter"/>
</dbReference>
<feature type="binding site" evidence="9">
    <location>
        <position position="729"/>
    </location>
    <ligand>
        <name>ATP</name>
        <dbReference type="ChEBI" id="CHEBI:30616"/>
    </ligand>
</feature>
<keyword evidence="5 9" id="KW-0067">ATP-binding</keyword>
<keyword evidence="3 9" id="KW-0436">Ligase</keyword>
<feature type="domain" description="Methionyl/Valyl/Leucyl/Isoleucyl-tRNA synthetase anticodon-binding" evidence="12">
    <location>
        <begin position="811"/>
        <end position="937"/>
    </location>
</feature>
<feature type="domain" description="Aminoacyl-tRNA synthetase class Ia" evidence="11">
    <location>
        <begin position="565"/>
        <end position="766"/>
    </location>
</feature>
<dbReference type="InterPro" id="IPR002302">
    <property type="entry name" value="Leu-tRNA-ligase"/>
</dbReference>
<dbReference type="HAMAP" id="MF_00049_B">
    <property type="entry name" value="Leu_tRNA_synth_B"/>
    <property type="match status" value="1"/>
</dbReference>
<feature type="short sequence motif" description="'HIGH' region" evidence="9">
    <location>
        <begin position="185"/>
        <end position="195"/>
    </location>
</feature>
<dbReference type="InterPro" id="IPR001412">
    <property type="entry name" value="aa-tRNA-synth_I_CS"/>
</dbReference>
<evidence type="ECO:0000256" key="8">
    <source>
        <dbReference type="ARBA" id="ARBA00047469"/>
    </source>
</evidence>
<dbReference type="FunFam" id="3.40.50.620:FF:000056">
    <property type="entry name" value="Leucine--tRNA ligase"/>
    <property type="match status" value="1"/>
</dbReference>
<evidence type="ECO:0000256" key="3">
    <source>
        <dbReference type="ARBA" id="ARBA00022598"/>
    </source>
</evidence>
<gene>
    <name evidence="9 14" type="primary">leuS</name>
    <name evidence="14" type="ORF">NNJEOMEG_01593</name>
</gene>
<reference evidence="14 15" key="1">
    <citation type="submission" date="2020-04" db="EMBL/GenBank/DDBJ databases">
        <authorList>
            <consortium name="Desulfovibrio sp. FSS-1 genome sequencing consortium"/>
            <person name="Shimoshige H."/>
            <person name="Kobayashi H."/>
            <person name="Maekawa T."/>
        </authorList>
    </citation>
    <scope>NUCLEOTIDE SEQUENCE [LARGE SCALE GENOMIC DNA]</scope>
    <source>
        <strain evidence="14 15">SIID29052-01</strain>
    </source>
</reference>
<dbReference type="Gene3D" id="3.10.20.590">
    <property type="match status" value="1"/>
</dbReference>
<protein>
    <recommendedName>
        <fullName evidence="9">Leucine--tRNA ligase</fullName>
        <ecNumber evidence="9">6.1.1.4</ecNumber>
    </recommendedName>
    <alternativeName>
        <fullName evidence="9">Leucyl-tRNA synthetase</fullName>
        <shortName evidence="9">LeuRS</shortName>
    </alternativeName>
</protein>
<feature type="domain" description="Aminoacyl-tRNA synthetase class Ia" evidence="11">
    <location>
        <begin position="156"/>
        <end position="352"/>
    </location>
</feature>
<evidence type="ECO:0000259" key="13">
    <source>
        <dbReference type="Pfam" id="PF13603"/>
    </source>
</evidence>
<dbReference type="FunFam" id="3.40.50.620:FF:000003">
    <property type="entry name" value="Leucine--tRNA ligase"/>
    <property type="match status" value="1"/>
</dbReference>
<evidence type="ECO:0000256" key="7">
    <source>
        <dbReference type="ARBA" id="ARBA00023146"/>
    </source>
</evidence>
<evidence type="ECO:0000259" key="12">
    <source>
        <dbReference type="Pfam" id="PF08264"/>
    </source>
</evidence>
<evidence type="ECO:0000256" key="10">
    <source>
        <dbReference type="RuleBase" id="RU363035"/>
    </source>
</evidence>
<feature type="domain" description="Leucyl-tRNA synthetase editing" evidence="13">
    <location>
        <begin position="365"/>
        <end position="552"/>
    </location>
</feature>
<keyword evidence="7 9" id="KW-0030">Aminoacyl-tRNA synthetase</keyword>
<dbReference type="InterPro" id="IPR013155">
    <property type="entry name" value="M/V/L/I-tRNA-synth_anticd-bd"/>
</dbReference>
<dbReference type="CDD" id="cd00812">
    <property type="entry name" value="LeuRS_core"/>
    <property type="match status" value="1"/>
</dbReference>
<dbReference type="Pfam" id="PF13603">
    <property type="entry name" value="tRNA-synt_1_2"/>
    <property type="match status" value="1"/>
</dbReference>
<evidence type="ECO:0000313" key="15">
    <source>
        <dbReference type="Proteomes" id="UP000494245"/>
    </source>
</evidence>
<evidence type="ECO:0000256" key="2">
    <source>
        <dbReference type="ARBA" id="ARBA00022490"/>
    </source>
</evidence>
<dbReference type="EC" id="6.1.1.4" evidence="9"/>
<dbReference type="EMBL" id="BLTE01000006">
    <property type="protein sequence ID" value="GFK93759.1"/>
    <property type="molecule type" value="Genomic_DNA"/>
</dbReference>
<evidence type="ECO:0000259" key="11">
    <source>
        <dbReference type="Pfam" id="PF00133"/>
    </source>
</evidence>
<comment type="caution">
    <text evidence="14">The sequence shown here is derived from an EMBL/GenBank/DDBJ whole genome shotgun (WGS) entry which is preliminary data.</text>
</comment>
<dbReference type="InterPro" id="IPR029060">
    <property type="entry name" value="PIN-like_dom_sf"/>
</dbReference>
<feature type="short sequence motif" description="'KMSKS' region" evidence="9">
    <location>
        <begin position="726"/>
        <end position="730"/>
    </location>
</feature>